<name>A0ABY8W855_9MYCO</name>
<keyword evidence="1" id="KW-0472">Membrane</keyword>
<feature type="transmembrane region" description="Helical" evidence="1">
    <location>
        <begin position="21"/>
        <end position="41"/>
    </location>
</feature>
<reference evidence="2 3" key="1">
    <citation type="journal article" date="2023" name="Microbiol. Resour. Announc.">
        <title>Complete Genome Sequence of Mycobacterium wuenschmanii, a novel Nontuberculous Mycobacterium Isolated from a captive population of Amazon Milk Frogs.</title>
        <authorList>
            <person name="Hicks J."/>
            <person name="Zeineldin M."/>
            <person name="Ward H."/>
            <person name="Wuenschmann A."/>
            <person name="Camp P."/>
            <person name="Farrell D."/>
            <person name="Lehman K."/>
            <person name="Thacker T."/>
            <person name="Cuthbert E."/>
        </authorList>
    </citation>
    <scope>NUCLEOTIDE SEQUENCE [LARGE SCALE GENOMIC DNA]</scope>
    <source>
        <strain evidence="2 3">Wuenschmanii</strain>
    </source>
</reference>
<feature type="transmembrane region" description="Helical" evidence="1">
    <location>
        <begin position="61"/>
        <end position="78"/>
    </location>
</feature>
<evidence type="ECO:0008006" key="4">
    <source>
        <dbReference type="Google" id="ProtNLM"/>
    </source>
</evidence>
<feature type="transmembrane region" description="Helical" evidence="1">
    <location>
        <begin position="201"/>
        <end position="221"/>
    </location>
</feature>
<keyword evidence="3" id="KW-1185">Reference proteome</keyword>
<evidence type="ECO:0000313" key="2">
    <source>
        <dbReference type="EMBL" id="WIM89949.1"/>
    </source>
</evidence>
<sequence length="348" mass="37725">MIRFIWQGVLAFDRLGSRIPQLIQIWLIEFFFVMSLAFFIGKIVDIRGAFGVPGVGGSIPMVFWGALVLAVITGFFVLRTMIRPRLVEGEWVPAVGVPIGDGIDAVVPNRRATVRYEYLTSHPSYALLLLLTLPLPLSMWYFSLDEGDDVFFSRVTGIVGMMILGALAVMRVLAWYALRFKRGALSPSTARIGWEIAWKPVLMLVVVCYAVVCIPLAVMFAQDAHRVAGWPEVTAGATPGQLVRVRGSIAQRPVYWAPHGTGRGGNNYAGAGVVLDLPTGGQALLLAESMTVSDFVAALRGAHGGPVATQGQVIGEITADQRRYYGFDAADFGDPPPGPRVLVLLKTP</sequence>
<accession>A0ABY8W855</accession>
<gene>
    <name evidence="2" type="ORF">PT015_11290</name>
</gene>
<dbReference type="Proteomes" id="UP001236585">
    <property type="component" value="Chromosome"/>
</dbReference>
<protein>
    <recommendedName>
        <fullName evidence="4">Transmembrane protein</fullName>
    </recommendedName>
</protein>
<keyword evidence="1" id="KW-0812">Transmembrane</keyword>
<dbReference type="EMBL" id="CP126981">
    <property type="protein sequence ID" value="WIM89949.1"/>
    <property type="molecule type" value="Genomic_DNA"/>
</dbReference>
<feature type="transmembrane region" description="Helical" evidence="1">
    <location>
        <begin position="155"/>
        <end position="178"/>
    </location>
</feature>
<dbReference type="RefSeq" id="WP_285190701.1">
    <property type="nucleotide sequence ID" value="NZ_CP126981.1"/>
</dbReference>
<evidence type="ECO:0000313" key="3">
    <source>
        <dbReference type="Proteomes" id="UP001236585"/>
    </source>
</evidence>
<organism evidence="2 3">
    <name type="scientific">Candidatus Mycobacterium wuenschmannii</name>
    <dbReference type="NCBI Taxonomy" id="3027808"/>
    <lineage>
        <taxon>Bacteria</taxon>
        <taxon>Bacillati</taxon>
        <taxon>Actinomycetota</taxon>
        <taxon>Actinomycetes</taxon>
        <taxon>Mycobacteriales</taxon>
        <taxon>Mycobacteriaceae</taxon>
        <taxon>Mycobacterium</taxon>
    </lineage>
</organism>
<proteinExistence type="predicted"/>
<keyword evidence="1" id="KW-1133">Transmembrane helix</keyword>
<evidence type="ECO:0000256" key="1">
    <source>
        <dbReference type="SAM" id="Phobius"/>
    </source>
</evidence>
<feature type="transmembrane region" description="Helical" evidence="1">
    <location>
        <begin position="125"/>
        <end position="143"/>
    </location>
</feature>